<gene>
    <name evidence="1" type="ORF">Vretimale_17211</name>
</gene>
<organism evidence="1 2">
    <name type="scientific">Volvox reticuliferus</name>
    <dbReference type="NCBI Taxonomy" id="1737510"/>
    <lineage>
        <taxon>Eukaryota</taxon>
        <taxon>Viridiplantae</taxon>
        <taxon>Chlorophyta</taxon>
        <taxon>core chlorophytes</taxon>
        <taxon>Chlorophyceae</taxon>
        <taxon>CS clade</taxon>
        <taxon>Chlamydomonadales</taxon>
        <taxon>Volvocaceae</taxon>
        <taxon>Volvox</taxon>
    </lineage>
</organism>
<evidence type="ECO:0008006" key="3">
    <source>
        <dbReference type="Google" id="ProtNLM"/>
    </source>
</evidence>
<reference evidence="1" key="1">
    <citation type="journal article" date="2021" name="Proc. Natl. Acad. Sci. U.S.A.">
        <title>Three genomes in the algal genus Volvox reveal the fate of a haploid sex-determining region after a transition to homothallism.</title>
        <authorList>
            <person name="Yamamoto K."/>
            <person name="Hamaji T."/>
            <person name="Kawai-Toyooka H."/>
            <person name="Matsuzaki R."/>
            <person name="Takahashi F."/>
            <person name="Nishimura Y."/>
            <person name="Kawachi M."/>
            <person name="Noguchi H."/>
            <person name="Minakuchi Y."/>
            <person name="Umen J.G."/>
            <person name="Toyoda A."/>
            <person name="Nozaki H."/>
        </authorList>
    </citation>
    <scope>NUCLEOTIDE SEQUENCE</scope>
    <source>
        <strain evidence="1">NIES-3785</strain>
    </source>
</reference>
<proteinExistence type="predicted"/>
<dbReference type="InterPro" id="IPR029058">
    <property type="entry name" value="AB_hydrolase_fold"/>
</dbReference>
<dbReference type="EMBL" id="BNCQ01000056">
    <property type="protein sequence ID" value="GIM14339.1"/>
    <property type="molecule type" value="Genomic_DNA"/>
</dbReference>
<evidence type="ECO:0000313" key="2">
    <source>
        <dbReference type="Proteomes" id="UP000722791"/>
    </source>
</evidence>
<evidence type="ECO:0000313" key="1">
    <source>
        <dbReference type="EMBL" id="GIM14339.1"/>
    </source>
</evidence>
<dbReference type="SUPFAM" id="SSF53474">
    <property type="entry name" value="alpha/beta-Hydrolases"/>
    <property type="match status" value="1"/>
</dbReference>
<name>A0A8J4GSR7_9CHLO</name>
<comment type="caution">
    <text evidence="1">The sequence shown here is derived from an EMBL/GenBank/DDBJ whole genome shotgun (WGS) entry which is preliminary data.</text>
</comment>
<accession>A0A8J4GSR7</accession>
<dbReference type="Proteomes" id="UP000722791">
    <property type="component" value="Unassembled WGS sequence"/>
</dbReference>
<sequence>MGTCPRLWERFGEDILLRLDQEGAVAQESVDERMKLDMLAEATKIQAHVLTLHGSSDSVIPVEDAHELAARIPHHTLCVVEGADHNFRQPAVAEQLIQRVVEHLTSVSGL</sequence>
<dbReference type="Gene3D" id="3.40.50.1820">
    <property type="entry name" value="alpha/beta hydrolase"/>
    <property type="match status" value="1"/>
</dbReference>
<protein>
    <recommendedName>
        <fullName evidence="3">Peptidase S9 prolyl oligopeptidase catalytic domain-containing protein</fullName>
    </recommendedName>
</protein>
<dbReference type="AlphaFoldDB" id="A0A8J4GSR7"/>